<dbReference type="EMBL" id="AB289976">
    <property type="protein sequence ID" value="BAF45531.1"/>
    <property type="molecule type" value="Genomic_DNA"/>
</dbReference>
<accession>A2PZV9</accession>
<name>A2PZV9_9VIRU</name>
<reference evidence="1 2" key="1">
    <citation type="journal article" date="2007" name="J. Virol.">
        <title>Genomic and morphological features of a banchine polydnavirus: comparison with bracoviruses and ichnoviruses.</title>
        <authorList>
            <person name="Lapointe R."/>
            <person name="Tanaka K."/>
            <person name="Barney W.E."/>
            <person name="Whitfield J.B."/>
            <person name="Banks J.C."/>
            <person name="Beliveau C."/>
            <person name="Stoltz D."/>
            <person name="Webb B.A."/>
            <person name="Cusson M."/>
        </authorList>
    </citation>
    <scope>NUCLEOTIDE SEQUENCE [LARGE SCALE GENOMIC DNA]</scope>
</reference>
<sequence>MTRQPSVSKRIKMYKLVDNIDKCNDLLKGKEIRYMLNRAERAQMVKIQICKAALINKLKMLVRDIDNIPSDILERIYPF</sequence>
<dbReference type="Proteomes" id="UP000203987">
    <property type="component" value="Genome"/>
</dbReference>
<evidence type="ECO:0000313" key="1">
    <source>
        <dbReference type="EMBL" id="BAF45531.1"/>
    </source>
</evidence>
<protein>
    <submittedName>
        <fullName evidence="1">GfV-B64-ORF1</fullName>
    </submittedName>
</protein>
<evidence type="ECO:0000313" key="2">
    <source>
        <dbReference type="Proteomes" id="UP000203987"/>
    </source>
</evidence>
<dbReference type="RefSeq" id="YP_001029398.1">
    <property type="nucleotide sequence ID" value="NC_008904.1"/>
</dbReference>
<dbReference type="GeneID" id="5179586"/>
<dbReference type="KEGG" id="vg:5179586"/>
<organism evidence="1 2">
    <name type="scientific">Ichnoviriform fumiferanae</name>
    <dbReference type="NCBI Taxonomy" id="419435"/>
    <lineage>
        <taxon>Viruses</taxon>
        <taxon>Viruses incertae sedis</taxon>
        <taxon>Polydnaviriformidae</taxon>
        <taxon>Ichnoviriform</taxon>
    </lineage>
</organism>
<proteinExistence type="predicted"/>